<keyword evidence="6" id="KW-0863">Zinc-finger</keyword>
<evidence type="ECO:0000256" key="6">
    <source>
        <dbReference type="PROSITE-ProRule" id="PRU00094"/>
    </source>
</evidence>
<evidence type="ECO:0000256" key="1">
    <source>
        <dbReference type="ARBA" id="ARBA00004123"/>
    </source>
</evidence>
<organism evidence="9 10">
    <name type="scientific">Cirrhinus mrigala</name>
    <name type="common">Mrigala</name>
    <dbReference type="NCBI Taxonomy" id="683832"/>
    <lineage>
        <taxon>Eukaryota</taxon>
        <taxon>Metazoa</taxon>
        <taxon>Chordata</taxon>
        <taxon>Craniata</taxon>
        <taxon>Vertebrata</taxon>
        <taxon>Euteleostomi</taxon>
        <taxon>Actinopterygii</taxon>
        <taxon>Neopterygii</taxon>
        <taxon>Teleostei</taxon>
        <taxon>Ostariophysi</taxon>
        <taxon>Cypriniformes</taxon>
        <taxon>Cyprinidae</taxon>
        <taxon>Labeoninae</taxon>
        <taxon>Labeonini</taxon>
        <taxon>Cirrhinus</taxon>
    </lineage>
</organism>
<evidence type="ECO:0000313" key="9">
    <source>
        <dbReference type="EMBL" id="KAL0201951.1"/>
    </source>
</evidence>
<protein>
    <recommendedName>
        <fullName evidence="8">GATA-type domain-containing protein</fullName>
    </recommendedName>
</protein>
<dbReference type="SUPFAM" id="SSF57716">
    <property type="entry name" value="Glucocorticoid receptor-like (DNA-binding domain)"/>
    <property type="match status" value="1"/>
</dbReference>
<name>A0ABD0RUE9_CIRMR</name>
<dbReference type="GO" id="GO:0005634">
    <property type="term" value="C:nucleus"/>
    <property type="evidence" value="ECO:0007669"/>
    <property type="project" value="UniProtKB-SubCell"/>
</dbReference>
<feature type="non-terminal residue" evidence="9">
    <location>
        <position position="1"/>
    </location>
</feature>
<dbReference type="Pfam" id="PF00320">
    <property type="entry name" value="GATA"/>
    <property type="match status" value="1"/>
</dbReference>
<dbReference type="PANTHER" id="PTHR13455:SF3">
    <property type="entry name" value="TRANSCRIPTIONAL REPRESSOR P66-ALPHA"/>
    <property type="match status" value="1"/>
</dbReference>
<keyword evidence="3" id="KW-0175">Coiled coil</keyword>
<feature type="non-terminal residue" evidence="9">
    <location>
        <position position="130"/>
    </location>
</feature>
<dbReference type="EMBL" id="JAMKFB020000002">
    <property type="protein sequence ID" value="KAL0201951.1"/>
    <property type="molecule type" value="Genomic_DNA"/>
</dbReference>
<gene>
    <name evidence="9" type="ORF">M9458_005138</name>
</gene>
<sequence length="130" mass="14124">KQGLYAGLVVSGGEPSCCSQCKTDFTCRWRRDKGGAVMCEQCMSSNQKKVLKAEHTNRLKAAFVKALQQEQELDKRVLQQATPPASSSSSSSSAHGMKVDQVKARAASLVQQTQGRSVQTVSRHIATIKQ</sequence>
<dbReference type="PROSITE" id="PS50114">
    <property type="entry name" value="GATA_ZN_FINGER_2"/>
    <property type="match status" value="1"/>
</dbReference>
<evidence type="ECO:0000256" key="4">
    <source>
        <dbReference type="ARBA" id="ARBA00023163"/>
    </source>
</evidence>
<dbReference type="AlphaFoldDB" id="A0ABD0RUE9"/>
<keyword evidence="4" id="KW-0804">Transcription</keyword>
<comment type="caution">
    <text evidence="9">The sequence shown here is derived from an EMBL/GenBank/DDBJ whole genome shotgun (WGS) entry which is preliminary data.</text>
</comment>
<accession>A0ABD0RUE9</accession>
<keyword evidence="6" id="KW-0479">Metal-binding</keyword>
<reference evidence="9 10" key="1">
    <citation type="submission" date="2024-05" db="EMBL/GenBank/DDBJ databases">
        <title>Genome sequencing and assembly of Indian major carp, Cirrhinus mrigala (Hamilton, 1822).</title>
        <authorList>
            <person name="Mohindra V."/>
            <person name="Chowdhury L.M."/>
            <person name="Lal K."/>
            <person name="Jena J.K."/>
        </authorList>
    </citation>
    <scope>NUCLEOTIDE SEQUENCE [LARGE SCALE GENOMIC DNA]</scope>
    <source>
        <strain evidence="9">CM1030</strain>
        <tissue evidence="9">Blood</tissue>
    </source>
</reference>
<keyword evidence="5" id="KW-0539">Nucleus</keyword>
<comment type="subcellular location">
    <subcellularLocation>
        <location evidence="1">Nucleus</location>
    </subcellularLocation>
</comment>
<feature type="region of interest" description="Disordered" evidence="7">
    <location>
        <begin position="74"/>
        <end position="115"/>
    </location>
</feature>
<dbReference type="InterPro" id="IPR000679">
    <property type="entry name" value="Znf_GATA"/>
</dbReference>
<dbReference type="PANTHER" id="PTHR13455">
    <property type="entry name" value="TRANSCRIPTIONAL REPRESSOR P66-RELATED"/>
    <property type="match status" value="1"/>
</dbReference>
<evidence type="ECO:0000256" key="3">
    <source>
        <dbReference type="ARBA" id="ARBA00023054"/>
    </source>
</evidence>
<evidence type="ECO:0000313" key="10">
    <source>
        <dbReference type="Proteomes" id="UP001529510"/>
    </source>
</evidence>
<evidence type="ECO:0000259" key="8">
    <source>
        <dbReference type="PROSITE" id="PS50114"/>
    </source>
</evidence>
<dbReference type="InterPro" id="IPR040386">
    <property type="entry name" value="P66"/>
</dbReference>
<keyword evidence="6" id="KW-0862">Zinc</keyword>
<dbReference type="GO" id="GO:0008270">
    <property type="term" value="F:zinc ion binding"/>
    <property type="evidence" value="ECO:0007669"/>
    <property type="project" value="UniProtKB-KW"/>
</dbReference>
<keyword evidence="2" id="KW-0805">Transcription regulation</keyword>
<feature type="domain" description="GATA-type" evidence="8">
    <location>
        <begin position="18"/>
        <end position="42"/>
    </location>
</feature>
<evidence type="ECO:0000256" key="5">
    <source>
        <dbReference type="ARBA" id="ARBA00023242"/>
    </source>
</evidence>
<proteinExistence type="predicted"/>
<dbReference type="Proteomes" id="UP001529510">
    <property type="component" value="Unassembled WGS sequence"/>
</dbReference>
<evidence type="ECO:0000256" key="7">
    <source>
        <dbReference type="SAM" id="MobiDB-lite"/>
    </source>
</evidence>
<keyword evidence="10" id="KW-1185">Reference proteome</keyword>
<evidence type="ECO:0000256" key="2">
    <source>
        <dbReference type="ARBA" id="ARBA00023015"/>
    </source>
</evidence>